<dbReference type="EMBL" id="UINC01001360">
    <property type="protein sequence ID" value="SUZ78625.1"/>
    <property type="molecule type" value="Genomic_DNA"/>
</dbReference>
<protein>
    <recommendedName>
        <fullName evidence="1">3-keto-alpha-glucoside-1,2-lyase/3-keto-2-hydroxy-glucal hydratase domain-containing protein</fullName>
    </recommendedName>
</protein>
<dbReference type="Gene3D" id="2.60.120.560">
    <property type="entry name" value="Exo-inulinase, domain 1"/>
    <property type="match status" value="1"/>
</dbReference>
<dbReference type="Pfam" id="PF06439">
    <property type="entry name" value="3keto-disac_hyd"/>
    <property type="match status" value="1"/>
</dbReference>
<reference evidence="2" key="1">
    <citation type="submission" date="2018-05" db="EMBL/GenBank/DDBJ databases">
        <authorList>
            <person name="Lanie J.A."/>
            <person name="Ng W.-L."/>
            <person name="Kazmierczak K.M."/>
            <person name="Andrzejewski T.M."/>
            <person name="Davidsen T.M."/>
            <person name="Wayne K.J."/>
            <person name="Tettelin H."/>
            <person name="Glass J.I."/>
            <person name="Rusch D."/>
            <person name="Podicherti R."/>
            <person name="Tsui H.-C.T."/>
            <person name="Winkler M.E."/>
        </authorList>
    </citation>
    <scope>NUCLEOTIDE SEQUENCE</scope>
</reference>
<evidence type="ECO:0000313" key="2">
    <source>
        <dbReference type="EMBL" id="SUZ78625.1"/>
    </source>
</evidence>
<organism evidence="2">
    <name type="scientific">marine metagenome</name>
    <dbReference type="NCBI Taxonomy" id="408172"/>
    <lineage>
        <taxon>unclassified sequences</taxon>
        <taxon>metagenomes</taxon>
        <taxon>ecological metagenomes</taxon>
    </lineage>
</organism>
<feature type="domain" description="3-keto-alpha-glucoside-1,2-lyase/3-keto-2-hydroxy-glucal hydratase" evidence="1">
    <location>
        <begin position="29"/>
        <end position="222"/>
    </location>
</feature>
<proteinExistence type="predicted"/>
<dbReference type="GO" id="GO:0016787">
    <property type="term" value="F:hydrolase activity"/>
    <property type="evidence" value="ECO:0007669"/>
    <property type="project" value="InterPro"/>
</dbReference>
<name>A0A381QH23_9ZZZZ</name>
<gene>
    <name evidence="2" type="ORF">METZ01_LOCUS31479</name>
</gene>
<accession>A0A381QH23</accession>
<sequence length="225" mass="24913">MLGVALIFLATPLTAQEHNRLTEAERAAGWQLLFDGNSLEGWRGYNSEFMPTGWSVENGMLTRTGPGGDIITEQQFSDFELSLEWLVGPGGNSGVLFRAVEGQEEVYHGAPEMQLLDDAGHPDGRSPLTSAGSNYGLHGAPRGIVKPAREWNTSRIVVVNNQVEHWLNGDKVVEYELGSADWLRRVANSKFSQWPAYGRASRGHIGIQDHGDRVSFRNLKVRELK</sequence>
<dbReference type="InterPro" id="IPR010496">
    <property type="entry name" value="AL/BT2_dom"/>
</dbReference>
<evidence type="ECO:0000259" key="1">
    <source>
        <dbReference type="Pfam" id="PF06439"/>
    </source>
</evidence>
<dbReference type="AlphaFoldDB" id="A0A381QH23"/>